<feature type="non-terminal residue" evidence="1">
    <location>
        <position position="527"/>
    </location>
</feature>
<protein>
    <submittedName>
        <fullName evidence="1">P-loop containing nucleoside triphosphate hydrolase protein</fullName>
    </submittedName>
</protein>
<comment type="caution">
    <text evidence="1">The sequence shown here is derived from an EMBL/GenBank/DDBJ whole genome shotgun (WGS) entry which is preliminary data.</text>
</comment>
<feature type="non-terminal residue" evidence="1">
    <location>
        <position position="1"/>
    </location>
</feature>
<dbReference type="Proteomes" id="UP000790709">
    <property type="component" value="Unassembled WGS sequence"/>
</dbReference>
<reference evidence="1" key="1">
    <citation type="journal article" date="2021" name="New Phytol.">
        <title>Evolutionary innovations through gain and loss of genes in the ectomycorrhizal Boletales.</title>
        <authorList>
            <person name="Wu G."/>
            <person name="Miyauchi S."/>
            <person name="Morin E."/>
            <person name="Kuo A."/>
            <person name="Drula E."/>
            <person name="Varga T."/>
            <person name="Kohler A."/>
            <person name="Feng B."/>
            <person name="Cao Y."/>
            <person name="Lipzen A."/>
            <person name="Daum C."/>
            <person name="Hundley H."/>
            <person name="Pangilinan J."/>
            <person name="Johnson J."/>
            <person name="Barry K."/>
            <person name="LaButti K."/>
            <person name="Ng V."/>
            <person name="Ahrendt S."/>
            <person name="Min B."/>
            <person name="Choi I.G."/>
            <person name="Park H."/>
            <person name="Plett J.M."/>
            <person name="Magnuson J."/>
            <person name="Spatafora J.W."/>
            <person name="Nagy L.G."/>
            <person name="Henrissat B."/>
            <person name="Grigoriev I.V."/>
            <person name="Yang Z.L."/>
            <person name="Xu J."/>
            <person name="Martin F.M."/>
        </authorList>
    </citation>
    <scope>NUCLEOTIDE SEQUENCE</scope>
    <source>
        <strain evidence="1">KUC20120723A-06</strain>
    </source>
</reference>
<proteinExistence type="predicted"/>
<keyword evidence="1" id="KW-0378">Hydrolase</keyword>
<name>A0ACB8B4J1_9AGAM</name>
<gene>
    <name evidence="1" type="ORF">BV22DRAFT_968085</name>
</gene>
<evidence type="ECO:0000313" key="1">
    <source>
        <dbReference type="EMBL" id="KAH7919783.1"/>
    </source>
</evidence>
<keyword evidence="2" id="KW-1185">Reference proteome</keyword>
<organism evidence="1 2">
    <name type="scientific">Leucogyrophana mollusca</name>
    <dbReference type="NCBI Taxonomy" id="85980"/>
    <lineage>
        <taxon>Eukaryota</taxon>
        <taxon>Fungi</taxon>
        <taxon>Dikarya</taxon>
        <taxon>Basidiomycota</taxon>
        <taxon>Agaricomycotina</taxon>
        <taxon>Agaricomycetes</taxon>
        <taxon>Agaricomycetidae</taxon>
        <taxon>Boletales</taxon>
        <taxon>Boletales incertae sedis</taxon>
        <taxon>Leucogyrophana</taxon>
    </lineage>
</organism>
<evidence type="ECO:0000313" key="2">
    <source>
        <dbReference type="Proteomes" id="UP000790709"/>
    </source>
</evidence>
<dbReference type="EMBL" id="MU266630">
    <property type="protein sequence ID" value="KAH7919783.1"/>
    <property type="molecule type" value="Genomic_DNA"/>
</dbReference>
<accession>A0ACB8B4J1</accession>
<sequence>QLQKKDVFTISPTGSGKTMTFWIPMLFNDDGIMIIITPLKLLGEKNEAEAQSFGMTAINLTADTATDQVFNDIQELKYQVIAVSPEHILKDSRFRKLFKSTKFTDRLFNVTLDEGHCVSEWGDSFRAEYGELGKLRWLLPSHVTFHVASATMPPYILRDVQGTLQMQGSKVVKIIRTNDRPNIHIIVEKLESSLKSMKDLDRVLNFTEGHPTTPFMVFVNQRDDAEKLAKYLTAKVSNELRDKFVCGEIWGIFCTDAAGMGLDLRNIRLVVQWRYTKSLCALLQRLGRAARDLNIEATVVYFVEAEYFDLVHGEKPKKRKRLSAKQKGKKRAKAMPSILELSSDDSDTAASEDENANNQPAVSTSDADNQSVPALLVDHPMPLAPSHSSHDCCERCSIKLSHLCCDTCSVLLSVYVEPAIREPSKRAKRRYKVPEYQMRDAEKGLRQKLQEWRELQMVEEDLVDGDFFGSQIIMSNDILDRIVDLAHAEKIADVVSLSEQTRWIYAEKYGPTIVKIVLTSIPSPPEP</sequence>